<reference evidence="2" key="1">
    <citation type="submission" date="2021-02" db="EMBL/GenBank/DDBJ databases">
        <authorList>
            <person name="Nowell W R."/>
        </authorList>
    </citation>
    <scope>NUCLEOTIDE SEQUENCE</scope>
</reference>
<proteinExistence type="inferred from homology"/>
<keyword evidence="1" id="KW-0560">Oxidoreductase</keyword>
<comment type="caution">
    <text evidence="2">The sequence shown here is derived from an EMBL/GenBank/DDBJ whole genome shotgun (WGS) entry which is preliminary data.</text>
</comment>
<evidence type="ECO:0000313" key="4">
    <source>
        <dbReference type="Proteomes" id="UP000663860"/>
    </source>
</evidence>
<name>A0A814K3H9_9BILA</name>
<dbReference type="PANTHER" id="PTHR11781:SF22">
    <property type="entry name" value="TYPE I IODOTHYRONINE DEIODINASE"/>
    <property type="match status" value="1"/>
</dbReference>
<protein>
    <recommendedName>
        <fullName evidence="1">Iodothyronine deiodinase</fullName>
    </recommendedName>
</protein>
<organism evidence="2 4">
    <name type="scientific">Adineta steineri</name>
    <dbReference type="NCBI Taxonomy" id="433720"/>
    <lineage>
        <taxon>Eukaryota</taxon>
        <taxon>Metazoa</taxon>
        <taxon>Spiralia</taxon>
        <taxon>Gnathifera</taxon>
        <taxon>Rotifera</taxon>
        <taxon>Eurotatoria</taxon>
        <taxon>Bdelloidea</taxon>
        <taxon>Adinetida</taxon>
        <taxon>Adinetidae</taxon>
        <taxon>Adineta</taxon>
    </lineage>
</organism>
<dbReference type="Pfam" id="PF00837">
    <property type="entry name" value="T4_deiodinase"/>
    <property type="match status" value="1"/>
</dbReference>
<dbReference type="AlphaFoldDB" id="A0A814K3H9"/>
<evidence type="ECO:0000313" key="2">
    <source>
        <dbReference type="EMBL" id="CAF1047218.1"/>
    </source>
</evidence>
<dbReference type="EMBL" id="CAJOBB010000101">
    <property type="protein sequence ID" value="CAF3562059.1"/>
    <property type="molecule type" value="Genomic_DNA"/>
</dbReference>
<dbReference type="EMBL" id="CAJNOE010000206">
    <property type="protein sequence ID" value="CAF1047218.1"/>
    <property type="molecule type" value="Genomic_DNA"/>
</dbReference>
<dbReference type="Proteomes" id="UP000663868">
    <property type="component" value="Unassembled WGS sequence"/>
</dbReference>
<dbReference type="PANTHER" id="PTHR11781">
    <property type="entry name" value="IODOTHYRONINE DEIODINASE"/>
    <property type="match status" value="1"/>
</dbReference>
<accession>A0A814K3H9</accession>
<sequence length="122" mass="14620">MDIYKDQIDLITVYIEEAHASDEWPIGSRISYVQPKCDVDRIRIAKDFVETTKYRIRLLIDPVSRDNPFSKMYNPWPIRFYVVDKMRRFRYIAEPIRGSYSLELIKGALDEVIQQQEEQQDE</sequence>
<comment type="function">
    <text evidence="1">Responsible for the deiodination of T4 (3,5,3',5'-tetraiodothyronine).</text>
</comment>
<dbReference type="Gene3D" id="3.40.30.10">
    <property type="entry name" value="Glutaredoxin"/>
    <property type="match status" value="1"/>
</dbReference>
<gene>
    <name evidence="2" type="ORF">IZO911_LOCUS20129</name>
    <name evidence="3" type="ORF">KXQ929_LOCUS3194</name>
</gene>
<evidence type="ECO:0000256" key="1">
    <source>
        <dbReference type="RuleBase" id="RU000676"/>
    </source>
</evidence>
<keyword evidence="1" id="KW-0893">Thyroid hormones biosynthesis</keyword>
<evidence type="ECO:0000313" key="3">
    <source>
        <dbReference type="EMBL" id="CAF3562059.1"/>
    </source>
</evidence>
<dbReference type="InterPro" id="IPR000643">
    <property type="entry name" value="Iodothyronine_deiodinase"/>
</dbReference>
<dbReference type="GO" id="GO:0004800">
    <property type="term" value="F:thyroxine 5'-deiodinase activity"/>
    <property type="evidence" value="ECO:0007669"/>
    <property type="project" value="InterPro"/>
</dbReference>
<dbReference type="Proteomes" id="UP000663860">
    <property type="component" value="Unassembled WGS sequence"/>
</dbReference>
<dbReference type="GO" id="GO:0042446">
    <property type="term" value="P:hormone biosynthetic process"/>
    <property type="evidence" value="ECO:0007669"/>
    <property type="project" value="UniProtKB-KW"/>
</dbReference>
<comment type="similarity">
    <text evidence="1">Belongs to the iodothyronine deiodinase family.</text>
</comment>
<keyword evidence="1" id="KW-0712">Selenocysteine</keyword>